<organism evidence="1 2">
    <name type="scientific">Schistosoma mattheei</name>
    <dbReference type="NCBI Taxonomy" id="31246"/>
    <lineage>
        <taxon>Eukaryota</taxon>
        <taxon>Metazoa</taxon>
        <taxon>Spiralia</taxon>
        <taxon>Lophotrochozoa</taxon>
        <taxon>Platyhelminthes</taxon>
        <taxon>Trematoda</taxon>
        <taxon>Digenea</taxon>
        <taxon>Strigeidida</taxon>
        <taxon>Schistosomatoidea</taxon>
        <taxon>Schistosomatidae</taxon>
        <taxon>Schistosoma</taxon>
    </lineage>
</organism>
<accession>A0A183NHF1</accession>
<evidence type="ECO:0000313" key="1">
    <source>
        <dbReference type="EMBL" id="VDO79063.1"/>
    </source>
</evidence>
<evidence type="ECO:0000313" key="2">
    <source>
        <dbReference type="Proteomes" id="UP000269396"/>
    </source>
</evidence>
<dbReference type="AlphaFoldDB" id="A0A183NHF1"/>
<gene>
    <name evidence="1" type="ORF">SMTD_LOCUS1537</name>
</gene>
<proteinExistence type="predicted"/>
<name>A0A183NHF1_9TREM</name>
<sequence>MLLPNVTTGTDSSIATTTTTTTNTAINNKNKKITNHKNVTDFQFYSILPGYIIKANNHCAIFSHFTSAHPNQMGLWTLEPSLLTMYSLRGSITSADLKNSSLSDLLSNAPKEKILNQLSNQSDRFPSDPFSNHICLSGILSDLHQSLKFVHLSYHLFLLFII</sequence>
<dbReference type="Proteomes" id="UP000269396">
    <property type="component" value="Unassembled WGS sequence"/>
</dbReference>
<dbReference type="EMBL" id="UZAL01001729">
    <property type="protein sequence ID" value="VDO79063.1"/>
    <property type="molecule type" value="Genomic_DNA"/>
</dbReference>
<protein>
    <submittedName>
        <fullName evidence="1">Uncharacterized protein</fullName>
    </submittedName>
</protein>
<reference evidence="1 2" key="1">
    <citation type="submission" date="2018-11" db="EMBL/GenBank/DDBJ databases">
        <authorList>
            <consortium name="Pathogen Informatics"/>
        </authorList>
    </citation>
    <scope>NUCLEOTIDE SEQUENCE [LARGE SCALE GENOMIC DNA]</scope>
    <source>
        <strain>Denwood</strain>
        <strain evidence="2">Zambia</strain>
    </source>
</reference>
<keyword evidence="2" id="KW-1185">Reference proteome</keyword>